<accession>A0A842ITV3</accession>
<dbReference type="Proteomes" id="UP000533900">
    <property type="component" value="Unassembled WGS sequence"/>
</dbReference>
<evidence type="ECO:0000313" key="2">
    <source>
        <dbReference type="EMBL" id="MBC2844278.1"/>
    </source>
</evidence>
<keyword evidence="1" id="KW-1133">Transmembrane helix</keyword>
<dbReference type="RefSeq" id="WP_185787960.1">
    <property type="nucleotide sequence ID" value="NZ_JACLCP010000001.1"/>
</dbReference>
<name>A0A842ITV3_9FLAO</name>
<protein>
    <submittedName>
        <fullName evidence="2">DUF2306 domain-containing protein</fullName>
    </submittedName>
</protein>
<organism evidence="2 3">
    <name type="scientific">Winogradskyella flava</name>
    <dbReference type="NCBI Taxonomy" id="1884876"/>
    <lineage>
        <taxon>Bacteria</taxon>
        <taxon>Pseudomonadati</taxon>
        <taxon>Bacteroidota</taxon>
        <taxon>Flavobacteriia</taxon>
        <taxon>Flavobacteriales</taxon>
        <taxon>Flavobacteriaceae</taxon>
        <taxon>Winogradskyella</taxon>
    </lineage>
</organism>
<keyword evidence="3" id="KW-1185">Reference proteome</keyword>
<sequence>MKLRAFHTLFFWSGAITMVVMSMHYFQNHISGILKGKILVDQLWYHIVFRIHIVFGMIAMFAAPTQFSQTLRQRYMLWHKRFGYIYVVSVLLSGVSGFVIAQFAMGGIMSRIGFTILSVIWLVSTYKAISSIIKKNIVGHQKWMIRSFALTFSAIPLRLMLLIPLFFNVEFIEIYKLASWLCWIINLTIAEVIISQNKGLQTI</sequence>
<comment type="caution">
    <text evidence="2">The sequence shown here is derived from an EMBL/GenBank/DDBJ whole genome shotgun (WGS) entry which is preliminary data.</text>
</comment>
<reference evidence="2" key="1">
    <citation type="submission" date="2020-08" db="EMBL/GenBank/DDBJ databases">
        <title>Winogradskyella ouciana sp. nov., isolated from the hadal seawater of the Mariana Trench.</title>
        <authorList>
            <person name="He X."/>
        </authorList>
    </citation>
    <scope>NUCLEOTIDE SEQUENCE [LARGE SCALE GENOMIC DNA]</scope>
    <source>
        <strain evidence="2">KCTC 52348</strain>
    </source>
</reference>
<feature type="transmembrane region" description="Helical" evidence="1">
    <location>
        <begin position="84"/>
        <end position="105"/>
    </location>
</feature>
<feature type="transmembrane region" description="Helical" evidence="1">
    <location>
        <begin position="43"/>
        <end position="63"/>
    </location>
</feature>
<feature type="transmembrane region" description="Helical" evidence="1">
    <location>
        <begin position="111"/>
        <end position="129"/>
    </location>
</feature>
<dbReference type="Pfam" id="PF10067">
    <property type="entry name" value="DUF2306"/>
    <property type="match status" value="1"/>
</dbReference>
<feature type="transmembrane region" description="Helical" evidence="1">
    <location>
        <begin position="9"/>
        <end position="27"/>
    </location>
</feature>
<feature type="transmembrane region" description="Helical" evidence="1">
    <location>
        <begin position="149"/>
        <end position="168"/>
    </location>
</feature>
<dbReference type="InterPro" id="IPR018750">
    <property type="entry name" value="DUF2306_membrane"/>
</dbReference>
<dbReference type="EMBL" id="JACLCP010000001">
    <property type="protein sequence ID" value="MBC2844278.1"/>
    <property type="molecule type" value="Genomic_DNA"/>
</dbReference>
<evidence type="ECO:0000256" key="1">
    <source>
        <dbReference type="SAM" id="Phobius"/>
    </source>
</evidence>
<feature type="transmembrane region" description="Helical" evidence="1">
    <location>
        <begin position="174"/>
        <end position="194"/>
    </location>
</feature>
<evidence type="ECO:0000313" key="3">
    <source>
        <dbReference type="Proteomes" id="UP000533900"/>
    </source>
</evidence>
<dbReference type="AlphaFoldDB" id="A0A842ITV3"/>
<keyword evidence="1" id="KW-0812">Transmembrane</keyword>
<proteinExistence type="predicted"/>
<keyword evidence="1" id="KW-0472">Membrane</keyword>
<gene>
    <name evidence="2" type="ORF">H7F21_04175</name>
</gene>